<dbReference type="SUPFAM" id="SSF160935">
    <property type="entry name" value="VPA0735-like"/>
    <property type="match status" value="1"/>
</dbReference>
<accession>A0ABP0NTH0</accession>
<dbReference type="Pfam" id="PF06863">
    <property type="entry name" value="DUF1254"/>
    <property type="match status" value="1"/>
</dbReference>
<evidence type="ECO:0000259" key="3">
    <source>
        <dbReference type="Pfam" id="PF06863"/>
    </source>
</evidence>
<dbReference type="EMBL" id="CAXAMN010022028">
    <property type="protein sequence ID" value="CAK9065739.1"/>
    <property type="molecule type" value="Genomic_DNA"/>
</dbReference>
<sequence length="845" mass="95405">MSFGKVPEGITTRAEYDTCLGKLRFQDGLPDEATVQKVYDDLDRSRAKHAFLDMIPMASMEAMRAGFAAIGCDACHKACLYGNLMDSRSLWLTGNTEAVYVGAMLDLQRDGPTVIEVPAGAGPGLVNDAYFRYVGDMGKPGPDKGAGGKYLVLPPGYDAEVPGGFYVFRTPSYTNWVILRGFLQDGSPEPAAKMWTSGLKIYPLSSSSSPPSMEFLDMNTIHSNDFGFFKEVNAVIQREPAEFLDPELKGCPFQPDERMKALLEEGVALGNATARALCFAPRDKSAKFYGEGSEWQTPWVGGDYQWLVDQGVGGRNQDARTRFFYLATGNTPAMVLKMVGVGSQYVLAFRDEKHEYMDGGKCYSLTLPPNVPCKDFWSLVLYDAQHRSMLQTPQLVPGRNSVRHPDMKTNTDGSMTVWFAPEAPVGKESNWLQTTPGKTWFVCLRLYGPLEPWFNQTWRPSEIRQETDRKRKVFFSTHNLNSLMDQMALGCCSRTASGMADFRQAVHHEPAETPAERWLQGREMGRQSPTMLATCQAALAIESSSFFERISILITSLVFGLLLIPVHIIFYIVRLVLFFANRPWMQAVEIVHGQIKFYNLLFDACWYLPLIILFLARNFMLFSPAPFFSHLEQFPRLHAGLKRLPVQSDRYWIWFKSSLKSIGKLVVLSVVIFLLKMGFRRLQHVLSVCTVLYTQYSKYYKTLGQDEPRTSDGLAVYGKKQEDGGEDVPAEGHGKGSAASLLTWLSKKKNLLMLLANLGVAYLMFDNVGVATLFLRFYEWYIASTALSTELLGEYTYRLSYRQERIFVYQHGWYLCGFGTVVLAAFYVPFLGLVLYHTFQRLRHR</sequence>
<dbReference type="Gene3D" id="2.60.40.1610">
    <property type="entry name" value="Domain of unknown function DUF1254"/>
    <property type="match status" value="1"/>
</dbReference>
<gene>
    <name evidence="4" type="ORF">CCMP2556_LOCUS32298</name>
</gene>
<dbReference type="PANTHER" id="PTHR36509">
    <property type="entry name" value="BLL3101 PROTEIN"/>
    <property type="match status" value="1"/>
</dbReference>
<dbReference type="InterPro" id="IPR037050">
    <property type="entry name" value="DUF1254_sf"/>
</dbReference>
<keyword evidence="1" id="KW-0472">Membrane</keyword>
<feature type="transmembrane region" description="Helical" evidence="1">
    <location>
        <begin position="751"/>
        <end position="775"/>
    </location>
</feature>
<feature type="transmembrane region" description="Helical" evidence="1">
    <location>
        <begin position="812"/>
        <end position="836"/>
    </location>
</feature>
<dbReference type="InterPro" id="IPR010679">
    <property type="entry name" value="DUF1254"/>
</dbReference>
<dbReference type="InterPro" id="IPR010621">
    <property type="entry name" value="DUF1214"/>
</dbReference>
<comment type="caution">
    <text evidence="4">The sequence shown here is derived from an EMBL/GenBank/DDBJ whole genome shotgun (WGS) entry which is preliminary data.</text>
</comment>
<feature type="transmembrane region" description="Helical" evidence="1">
    <location>
        <begin position="597"/>
        <end position="616"/>
    </location>
</feature>
<evidence type="ECO:0000259" key="2">
    <source>
        <dbReference type="Pfam" id="PF06742"/>
    </source>
</evidence>
<feature type="domain" description="DUF1254" evidence="3">
    <location>
        <begin position="88"/>
        <end position="203"/>
    </location>
</feature>
<reference evidence="4 5" key="1">
    <citation type="submission" date="2024-02" db="EMBL/GenBank/DDBJ databases">
        <authorList>
            <person name="Chen Y."/>
            <person name="Shah S."/>
            <person name="Dougan E. K."/>
            <person name="Thang M."/>
            <person name="Chan C."/>
        </authorList>
    </citation>
    <scope>NUCLEOTIDE SEQUENCE [LARGE SCALE GENOMIC DNA]</scope>
</reference>
<proteinExistence type="predicted"/>
<dbReference type="InterPro" id="IPR037049">
    <property type="entry name" value="DUF1214_C_sf"/>
</dbReference>
<organism evidence="4 5">
    <name type="scientific">Durusdinium trenchii</name>
    <dbReference type="NCBI Taxonomy" id="1381693"/>
    <lineage>
        <taxon>Eukaryota</taxon>
        <taxon>Sar</taxon>
        <taxon>Alveolata</taxon>
        <taxon>Dinophyceae</taxon>
        <taxon>Suessiales</taxon>
        <taxon>Symbiodiniaceae</taxon>
        <taxon>Durusdinium</taxon>
    </lineage>
</organism>
<evidence type="ECO:0000313" key="5">
    <source>
        <dbReference type="Proteomes" id="UP001642484"/>
    </source>
</evidence>
<keyword evidence="1" id="KW-0812">Transmembrane</keyword>
<dbReference type="Pfam" id="PF06742">
    <property type="entry name" value="DUF1214"/>
    <property type="match status" value="1"/>
</dbReference>
<keyword evidence="5" id="KW-1185">Reference proteome</keyword>
<dbReference type="PANTHER" id="PTHR36509:SF3">
    <property type="entry name" value="SIGNAL PEPTIDE PROTEIN"/>
    <property type="match status" value="1"/>
</dbReference>
<feature type="transmembrane region" description="Helical" evidence="1">
    <location>
        <begin position="552"/>
        <end position="577"/>
    </location>
</feature>
<evidence type="ECO:0000313" key="4">
    <source>
        <dbReference type="EMBL" id="CAK9065739.1"/>
    </source>
</evidence>
<evidence type="ECO:0008006" key="6">
    <source>
        <dbReference type="Google" id="ProtNLM"/>
    </source>
</evidence>
<dbReference type="Gene3D" id="1.10.3360.10">
    <property type="entry name" value="VPA0735-like domain"/>
    <property type="match status" value="1"/>
</dbReference>
<protein>
    <recommendedName>
        <fullName evidence="6">DUF1254 domain-containing protein</fullName>
    </recommendedName>
</protein>
<dbReference type="Gene3D" id="2.60.120.600">
    <property type="entry name" value="Domain of unknown function DUF1214, C-terminal domain"/>
    <property type="match status" value="1"/>
</dbReference>
<evidence type="ECO:0000256" key="1">
    <source>
        <dbReference type="SAM" id="Phobius"/>
    </source>
</evidence>
<name>A0ABP0NTH0_9DINO</name>
<feature type="transmembrane region" description="Helical" evidence="1">
    <location>
        <begin position="651"/>
        <end position="675"/>
    </location>
</feature>
<feature type="domain" description="DUF1214" evidence="2">
    <location>
        <begin position="343"/>
        <end position="450"/>
    </location>
</feature>
<keyword evidence="1" id="KW-1133">Transmembrane helix</keyword>
<dbReference type="Proteomes" id="UP001642484">
    <property type="component" value="Unassembled WGS sequence"/>
</dbReference>